<gene>
    <name evidence="3" type="ORF">C7378_2319</name>
</gene>
<name>A0A4R1L8P6_9BACT</name>
<evidence type="ECO:0000256" key="1">
    <source>
        <dbReference type="SAM" id="MobiDB-lite"/>
    </source>
</evidence>
<feature type="transmembrane region" description="Helical" evidence="2">
    <location>
        <begin position="365"/>
        <end position="386"/>
    </location>
</feature>
<evidence type="ECO:0000256" key="2">
    <source>
        <dbReference type="SAM" id="Phobius"/>
    </source>
</evidence>
<reference evidence="3 4" key="1">
    <citation type="submission" date="2019-03" db="EMBL/GenBank/DDBJ databases">
        <title>Genomic Encyclopedia of Type Strains, Phase IV (KMG-IV): sequencing the most valuable type-strain genomes for metagenomic binning, comparative biology and taxonomic classification.</title>
        <authorList>
            <person name="Goeker M."/>
        </authorList>
    </citation>
    <scope>NUCLEOTIDE SEQUENCE [LARGE SCALE GENOMIC DNA]</scope>
    <source>
        <strain evidence="3 4">DSM 103428</strain>
    </source>
</reference>
<proteinExistence type="predicted"/>
<evidence type="ECO:0000313" key="4">
    <source>
        <dbReference type="Proteomes" id="UP000295210"/>
    </source>
</evidence>
<dbReference type="AlphaFoldDB" id="A0A4R1L8P6"/>
<feature type="transmembrane region" description="Helical" evidence="2">
    <location>
        <begin position="12"/>
        <end position="32"/>
    </location>
</feature>
<feature type="region of interest" description="Disordered" evidence="1">
    <location>
        <begin position="563"/>
        <end position="583"/>
    </location>
</feature>
<feature type="transmembrane region" description="Helical" evidence="2">
    <location>
        <begin position="537"/>
        <end position="556"/>
    </location>
</feature>
<feature type="transmembrane region" description="Helical" evidence="2">
    <location>
        <begin position="83"/>
        <end position="110"/>
    </location>
</feature>
<feature type="transmembrane region" description="Helical" evidence="2">
    <location>
        <begin position="176"/>
        <end position="207"/>
    </location>
</feature>
<accession>A0A4R1L8P6</accession>
<dbReference type="EMBL" id="SMGK01000003">
    <property type="protein sequence ID" value="TCK72729.1"/>
    <property type="molecule type" value="Genomic_DNA"/>
</dbReference>
<feature type="transmembrane region" description="Helical" evidence="2">
    <location>
        <begin position="228"/>
        <end position="252"/>
    </location>
</feature>
<protein>
    <recommendedName>
        <fullName evidence="5">6-pyruvoyl-tetrahydropterin synthase-like protein</fullName>
    </recommendedName>
</protein>
<evidence type="ECO:0008006" key="5">
    <source>
        <dbReference type="Google" id="ProtNLM"/>
    </source>
</evidence>
<keyword evidence="2" id="KW-1133">Transmembrane helix</keyword>
<keyword evidence="4" id="KW-1185">Reference proteome</keyword>
<evidence type="ECO:0000313" key="3">
    <source>
        <dbReference type="EMBL" id="TCK72729.1"/>
    </source>
</evidence>
<organism evidence="3 4">
    <name type="scientific">Acidipila rosea</name>
    <dbReference type="NCBI Taxonomy" id="768535"/>
    <lineage>
        <taxon>Bacteria</taxon>
        <taxon>Pseudomonadati</taxon>
        <taxon>Acidobacteriota</taxon>
        <taxon>Terriglobia</taxon>
        <taxon>Terriglobales</taxon>
        <taxon>Acidobacteriaceae</taxon>
        <taxon>Acidipila</taxon>
    </lineage>
</organism>
<feature type="transmembrane region" description="Helical" evidence="2">
    <location>
        <begin position="122"/>
        <end position="142"/>
    </location>
</feature>
<feature type="transmembrane region" description="Helical" evidence="2">
    <location>
        <begin position="304"/>
        <end position="326"/>
    </location>
</feature>
<feature type="transmembrane region" description="Helical" evidence="2">
    <location>
        <begin position="272"/>
        <end position="292"/>
    </location>
</feature>
<comment type="caution">
    <text evidence="3">The sequence shown here is derived from an EMBL/GenBank/DDBJ whole genome shotgun (WGS) entry which is preliminary data.</text>
</comment>
<sequence length="583" mass="64975">MRKFESVATASRPIPLSFILLAAVGVHLPLLLMQLPLKSYDTNFHIFFASHYVHHWFNPWNAKWFAGFSQTTYPPLPQQWVAIVSWVLGLNMAYMAVQFAAILLLVVGVYRFSMLWVSPRAASFAALASVLLSSECFLVYSAGQLSTTAAAPIYLNALPYFYDWIRYGKWRSFLKAVVLFTAAAAAHHATLIFGSMLFALPVIVLALMDRKDDENSSASALVMRTVMIVLLVGAAIAVVLLPFWIGLIRYPITQTPIPHPSRANYILSPQWGVNYFIVPYGALILALPFIILRGAKVVRLRPLLLGFWVTFMIGLGGTTPVARVLLGRAFEVLTFERFSYWATLLALPILGLLVAELVDRFRMRAIVPLTLLASLSCALAVAWSTFRPADAANFKVDSVAQWLNRDGHDNYRYITLGFGNKLSRLAIMTDASSVDGESNSSRMLPELTRYGGAALTSAKYFAKPGLDSLRAMLAHSDRYGLKWVIVRDPYYEPLLYFAGWRKVDELDDKTITVWGKDGVPPATPMNASQMPPHWQGVMWGTLPFGSSLLAILVVLIPEKRRRGWQDEDPSTTPEDLNSGRMIS</sequence>
<keyword evidence="2" id="KW-0812">Transmembrane</keyword>
<feature type="transmembrane region" description="Helical" evidence="2">
    <location>
        <begin position="338"/>
        <end position="358"/>
    </location>
</feature>
<dbReference type="Proteomes" id="UP000295210">
    <property type="component" value="Unassembled WGS sequence"/>
</dbReference>
<keyword evidence="2" id="KW-0472">Membrane</keyword>